<dbReference type="Pfam" id="PF00858">
    <property type="entry name" value="ASC"/>
    <property type="match status" value="1"/>
</dbReference>
<dbReference type="AlphaFoldDB" id="A0A1I8M4L3"/>
<proteinExistence type="inferred from homology"/>
<keyword evidence="8 12" id="KW-0406">Ion transport</keyword>
<dbReference type="PANTHER" id="PTHR11690:SF288">
    <property type="entry name" value="AMILORIDE-SENSITIVE NA+ CHANNEL-RELATED"/>
    <property type="match status" value="1"/>
</dbReference>
<evidence type="ECO:0000256" key="12">
    <source>
        <dbReference type="RuleBase" id="RU000679"/>
    </source>
</evidence>
<keyword evidence="9 13" id="KW-0472">Membrane</keyword>
<dbReference type="PRINTS" id="PR01078">
    <property type="entry name" value="AMINACHANNEL"/>
</dbReference>
<evidence type="ECO:0000256" key="1">
    <source>
        <dbReference type="ARBA" id="ARBA00004141"/>
    </source>
</evidence>
<dbReference type="VEuPathDB" id="VectorBase:MDOMA2_008111"/>
<sequence length="323" mass="38196">MYLREKFLPPIEEEKSEKYGLAKFLEGARTDVLRITTVHGIRIIFSKTAKVVERLLLILGLAVSICFFSFITWNILYICRHSPFQTFIAELHYPIYKIPFPEVTVCNLNRLNWQRYEEAKDKFMRAEHRTAPHEEVFQETLNAYDTLRFTRFDMLRNLYELFPQKLLYDLNYVNFTQVVEFMAWRCDELFSHCSWQNTTYDCCDIFTPRRSQKGACLAFNSIESEEGARMEREDPYYPRRSMGIGPSSGLKVVMHIHEAWHSPTSTQVKKGIIVMFVEPHVWGYVHREVPTSTKVWVSLSTHLHVRHNNTRIFSPSVRECVFQ</sequence>
<keyword evidence="7" id="KW-0915">Sodium</keyword>
<evidence type="ECO:0000313" key="14">
    <source>
        <dbReference type="EnsemblMetazoa" id="MDOA001174-PA"/>
    </source>
</evidence>
<keyword evidence="11 12" id="KW-0407">Ion channel</keyword>
<evidence type="ECO:0000256" key="5">
    <source>
        <dbReference type="ARBA" id="ARBA00022692"/>
    </source>
</evidence>
<comment type="similarity">
    <text evidence="2 12">Belongs to the amiloride-sensitive sodium channel (TC 1.A.6) family.</text>
</comment>
<name>A0A1I8M4L3_MUSDO</name>
<organism evidence="14">
    <name type="scientific">Musca domestica</name>
    <name type="common">House fly</name>
    <dbReference type="NCBI Taxonomy" id="7370"/>
    <lineage>
        <taxon>Eukaryota</taxon>
        <taxon>Metazoa</taxon>
        <taxon>Ecdysozoa</taxon>
        <taxon>Arthropoda</taxon>
        <taxon>Hexapoda</taxon>
        <taxon>Insecta</taxon>
        <taxon>Pterygota</taxon>
        <taxon>Neoptera</taxon>
        <taxon>Endopterygota</taxon>
        <taxon>Diptera</taxon>
        <taxon>Brachycera</taxon>
        <taxon>Muscomorpha</taxon>
        <taxon>Muscoidea</taxon>
        <taxon>Muscidae</taxon>
        <taxon>Musca</taxon>
    </lineage>
</organism>
<evidence type="ECO:0000256" key="10">
    <source>
        <dbReference type="ARBA" id="ARBA00023201"/>
    </source>
</evidence>
<dbReference type="eggNOG" id="KOG4294">
    <property type="taxonomic scope" value="Eukaryota"/>
</dbReference>
<reference evidence="14" key="1">
    <citation type="submission" date="2020-05" db="UniProtKB">
        <authorList>
            <consortium name="EnsemblMetazoa"/>
        </authorList>
    </citation>
    <scope>IDENTIFICATION</scope>
    <source>
        <strain evidence="14">Aabys</strain>
    </source>
</reference>
<evidence type="ECO:0008006" key="15">
    <source>
        <dbReference type="Google" id="ProtNLM"/>
    </source>
</evidence>
<feature type="transmembrane region" description="Helical" evidence="13">
    <location>
        <begin position="55"/>
        <end position="76"/>
    </location>
</feature>
<dbReference type="InterPro" id="IPR001873">
    <property type="entry name" value="ENaC"/>
</dbReference>
<comment type="subcellular location">
    <subcellularLocation>
        <location evidence="1">Membrane</location>
        <topology evidence="1">Multi-pass membrane protein</topology>
    </subcellularLocation>
</comment>
<evidence type="ECO:0000256" key="9">
    <source>
        <dbReference type="ARBA" id="ARBA00023136"/>
    </source>
</evidence>
<evidence type="ECO:0000256" key="6">
    <source>
        <dbReference type="ARBA" id="ARBA00022989"/>
    </source>
</evidence>
<evidence type="ECO:0000256" key="11">
    <source>
        <dbReference type="ARBA" id="ARBA00023303"/>
    </source>
</evidence>
<keyword evidence="10 12" id="KW-0739">Sodium transport</keyword>
<accession>A0A1I8M4L3</accession>
<keyword evidence="5 12" id="KW-0812">Transmembrane</keyword>
<evidence type="ECO:0000256" key="4">
    <source>
        <dbReference type="ARBA" id="ARBA00022461"/>
    </source>
</evidence>
<evidence type="ECO:0000256" key="3">
    <source>
        <dbReference type="ARBA" id="ARBA00022448"/>
    </source>
</evidence>
<dbReference type="EnsemblMetazoa" id="MDOA001174-RA">
    <property type="protein sequence ID" value="MDOA001174-PA"/>
    <property type="gene ID" value="MDOA001174"/>
</dbReference>
<dbReference type="Gene3D" id="2.60.470.10">
    <property type="entry name" value="Acid-sensing ion channels like domains"/>
    <property type="match status" value="1"/>
</dbReference>
<evidence type="ECO:0000256" key="13">
    <source>
        <dbReference type="SAM" id="Phobius"/>
    </source>
</evidence>
<keyword evidence="3 12" id="KW-0813">Transport</keyword>
<evidence type="ECO:0000256" key="2">
    <source>
        <dbReference type="ARBA" id="ARBA00007193"/>
    </source>
</evidence>
<evidence type="ECO:0000256" key="8">
    <source>
        <dbReference type="ARBA" id="ARBA00023065"/>
    </source>
</evidence>
<protein>
    <recommendedName>
        <fullName evidence="15">Amiloride-sensitive sodium channel</fullName>
    </recommendedName>
</protein>
<dbReference type="PANTHER" id="PTHR11690">
    <property type="entry name" value="AMILORIDE-SENSITIVE SODIUM CHANNEL-RELATED"/>
    <property type="match status" value="1"/>
</dbReference>
<dbReference type="GO" id="GO:0015280">
    <property type="term" value="F:ligand-gated sodium channel activity"/>
    <property type="evidence" value="ECO:0007669"/>
    <property type="project" value="TreeGrafter"/>
</dbReference>
<dbReference type="VEuPathDB" id="VectorBase:MDOA001174"/>
<keyword evidence="6 13" id="KW-1133">Transmembrane helix</keyword>
<evidence type="ECO:0000256" key="7">
    <source>
        <dbReference type="ARBA" id="ARBA00023053"/>
    </source>
</evidence>
<gene>
    <name evidence="14" type="primary">101888220</name>
</gene>
<dbReference type="GO" id="GO:0005886">
    <property type="term" value="C:plasma membrane"/>
    <property type="evidence" value="ECO:0007669"/>
    <property type="project" value="TreeGrafter"/>
</dbReference>
<keyword evidence="4 12" id="KW-0894">Sodium channel</keyword>